<feature type="domain" description="Beta-ketoacyl synthase-like N-terminal" evidence="3">
    <location>
        <begin position="45"/>
        <end position="142"/>
    </location>
</feature>
<dbReference type="InterPro" id="IPR018201">
    <property type="entry name" value="Ketoacyl_synth_AS"/>
</dbReference>
<dbReference type="PROSITE" id="PS00606">
    <property type="entry name" value="KS3_1"/>
    <property type="match status" value="1"/>
</dbReference>
<organism evidence="4 5">
    <name type="scientific">Protea cynaroides</name>
    <dbReference type="NCBI Taxonomy" id="273540"/>
    <lineage>
        <taxon>Eukaryota</taxon>
        <taxon>Viridiplantae</taxon>
        <taxon>Streptophyta</taxon>
        <taxon>Embryophyta</taxon>
        <taxon>Tracheophyta</taxon>
        <taxon>Spermatophyta</taxon>
        <taxon>Magnoliopsida</taxon>
        <taxon>Proteales</taxon>
        <taxon>Proteaceae</taxon>
        <taxon>Protea</taxon>
    </lineage>
</organism>
<dbReference type="Gene3D" id="3.40.47.10">
    <property type="match status" value="1"/>
</dbReference>
<dbReference type="PANTHER" id="PTHR11712">
    <property type="entry name" value="POLYKETIDE SYNTHASE-RELATED"/>
    <property type="match status" value="1"/>
</dbReference>
<reference evidence="4" key="1">
    <citation type="journal article" date="2023" name="Plant J.">
        <title>The genome of the king protea, Protea cynaroides.</title>
        <authorList>
            <person name="Chang J."/>
            <person name="Duong T.A."/>
            <person name="Schoeman C."/>
            <person name="Ma X."/>
            <person name="Roodt D."/>
            <person name="Barker N."/>
            <person name="Li Z."/>
            <person name="Van de Peer Y."/>
            <person name="Mizrachi E."/>
        </authorList>
    </citation>
    <scope>NUCLEOTIDE SEQUENCE</scope>
    <source>
        <tissue evidence="4">Young leaves</tissue>
    </source>
</reference>
<comment type="caution">
    <text evidence="4">The sequence shown here is derived from an EMBL/GenBank/DDBJ whole genome shotgun (WGS) entry which is preliminary data.</text>
</comment>
<dbReference type="SUPFAM" id="SSF53901">
    <property type="entry name" value="Thiolase-like"/>
    <property type="match status" value="1"/>
</dbReference>
<dbReference type="GO" id="GO:0006633">
    <property type="term" value="P:fatty acid biosynthetic process"/>
    <property type="evidence" value="ECO:0007669"/>
    <property type="project" value="InterPro"/>
</dbReference>
<dbReference type="AlphaFoldDB" id="A0A9Q0KMD5"/>
<accession>A0A9Q0KMD5</accession>
<dbReference type="GO" id="GO:0005739">
    <property type="term" value="C:mitochondrion"/>
    <property type="evidence" value="ECO:0007669"/>
    <property type="project" value="TreeGrafter"/>
</dbReference>
<dbReference type="EMBL" id="JAMYWD010000004">
    <property type="protein sequence ID" value="KAJ4973145.1"/>
    <property type="molecule type" value="Genomic_DNA"/>
</dbReference>
<name>A0A9Q0KMD5_9MAGN</name>
<keyword evidence="5" id="KW-1185">Reference proteome</keyword>
<dbReference type="GO" id="GO:0004315">
    <property type="term" value="F:3-oxoacyl-[acyl-carrier-protein] synthase activity"/>
    <property type="evidence" value="ECO:0007669"/>
    <property type="project" value="UniProtKB-EC"/>
</dbReference>
<dbReference type="InterPro" id="IPR000794">
    <property type="entry name" value="Beta-ketoacyl_synthase"/>
</dbReference>
<sequence>MSVKRLKTSKRSPGTTAMMRYMQCSRSVQWIPTKPLRSYCFKIDIQRAGVIVGSGMGGLQIFSESVQNLIERGRRKISPFFNPYSTTNMGSALLGIDLGVMGPNYSISTACATSNYCFHAAANHIRRDEADLMVVGGTEAPMK</sequence>
<dbReference type="EC" id="2.3.1.41" evidence="1"/>
<dbReference type="InterPro" id="IPR016039">
    <property type="entry name" value="Thiolase-like"/>
</dbReference>
<evidence type="ECO:0000313" key="5">
    <source>
        <dbReference type="Proteomes" id="UP001141806"/>
    </source>
</evidence>
<proteinExistence type="predicted"/>
<dbReference type="OrthoDB" id="1927131at2759"/>
<dbReference type="PANTHER" id="PTHR11712:SF336">
    <property type="entry name" value="3-OXOACYL-[ACYL-CARRIER-PROTEIN] SYNTHASE, MITOCHONDRIAL"/>
    <property type="match status" value="1"/>
</dbReference>
<evidence type="ECO:0000256" key="2">
    <source>
        <dbReference type="ARBA" id="ARBA00022679"/>
    </source>
</evidence>
<keyword evidence="2" id="KW-0808">Transferase</keyword>
<evidence type="ECO:0000259" key="3">
    <source>
        <dbReference type="Pfam" id="PF00109"/>
    </source>
</evidence>
<evidence type="ECO:0000256" key="1">
    <source>
        <dbReference type="ARBA" id="ARBA00013191"/>
    </source>
</evidence>
<evidence type="ECO:0000313" key="4">
    <source>
        <dbReference type="EMBL" id="KAJ4973145.1"/>
    </source>
</evidence>
<gene>
    <name evidence="4" type="ORF">NE237_006319</name>
</gene>
<dbReference type="InterPro" id="IPR014030">
    <property type="entry name" value="Ketoacyl_synth_N"/>
</dbReference>
<dbReference type="Proteomes" id="UP001141806">
    <property type="component" value="Unassembled WGS sequence"/>
</dbReference>
<dbReference type="Pfam" id="PF00109">
    <property type="entry name" value="ketoacyl-synt"/>
    <property type="match status" value="1"/>
</dbReference>
<protein>
    <recommendedName>
        <fullName evidence="1">beta-ketoacyl-[acyl-carrier-protein] synthase I</fullName>
        <ecNumber evidence="1">2.3.1.41</ecNumber>
    </recommendedName>
</protein>